<dbReference type="HAMAP" id="MF_01925">
    <property type="entry name" value="P5C_reductase"/>
    <property type="match status" value="1"/>
</dbReference>
<dbReference type="Gene3D" id="1.10.3730.10">
    <property type="entry name" value="ProC C-terminal domain-like"/>
    <property type="match status" value="1"/>
</dbReference>
<dbReference type="GO" id="GO:0004735">
    <property type="term" value="F:pyrroline-5-carboxylate reductase activity"/>
    <property type="evidence" value="ECO:0007669"/>
    <property type="project" value="UniProtKB-UniRule"/>
</dbReference>
<comment type="pathway">
    <text evidence="6 9">Amino-acid biosynthesis; L-proline biosynthesis; L-proline from L-glutamate 5-semialdehyde: step 1/1.</text>
</comment>
<protein>
    <recommendedName>
        <fullName evidence="6 7">Pyrroline-5-carboxylate reductase</fullName>
        <shortName evidence="6">P5C reductase</shortName>
        <shortName evidence="6">P5CR</shortName>
        <ecNumber evidence="6 7">1.5.1.2</ecNumber>
    </recommendedName>
    <alternativeName>
        <fullName evidence="6">PCA reductase</fullName>
    </alternativeName>
</protein>
<organism evidence="12 13">
    <name type="scientific">Syntrophomonas zehnderi OL-4</name>
    <dbReference type="NCBI Taxonomy" id="690567"/>
    <lineage>
        <taxon>Bacteria</taxon>
        <taxon>Bacillati</taxon>
        <taxon>Bacillota</taxon>
        <taxon>Clostridia</taxon>
        <taxon>Eubacteriales</taxon>
        <taxon>Syntrophomonadaceae</taxon>
        <taxon>Syntrophomonas</taxon>
    </lineage>
</organism>
<evidence type="ECO:0000256" key="2">
    <source>
        <dbReference type="ARBA" id="ARBA00022650"/>
    </source>
</evidence>
<comment type="similarity">
    <text evidence="1 6 9">Belongs to the pyrroline-5-carboxylate reductase family.</text>
</comment>
<keyword evidence="4 6" id="KW-0560">Oxidoreductase</keyword>
<evidence type="ECO:0000256" key="5">
    <source>
        <dbReference type="ARBA" id="ARBA00058118"/>
    </source>
</evidence>
<dbReference type="InterPro" id="IPR036291">
    <property type="entry name" value="NAD(P)-bd_dom_sf"/>
</dbReference>
<dbReference type="InterPro" id="IPR053790">
    <property type="entry name" value="P5CR-like_CS"/>
</dbReference>
<feature type="binding site" evidence="8">
    <location>
        <begin position="8"/>
        <end position="13"/>
    </location>
    <ligand>
        <name>NADP(+)</name>
        <dbReference type="ChEBI" id="CHEBI:58349"/>
    </ligand>
</feature>
<proteinExistence type="inferred from homology"/>
<dbReference type="NCBIfam" id="TIGR00112">
    <property type="entry name" value="proC"/>
    <property type="match status" value="1"/>
</dbReference>
<evidence type="ECO:0000256" key="6">
    <source>
        <dbReference type="HAMAP-Rule" id="MF_01925"/>
    </source>
</evidence>
<keyword evidence="2 6" id="KW-0641">Proline biosynthesis</keyword>
<evidence type="ECO:0000256" key="7">
    <source>
        <dbReference type="NCBIfam" id="TIGR00112"/>
    </source>
</evidence>
<comment type="catalytic activity">
    <reaction evidence="6">
        <text>L-proline + NAD(+) = (S)-1-pyrroline-5-carboxylate + NADH + 2 H(+)</text>
        <dbReference type="Rhea" id="RHEA:14105"/>
        <dbReference type="ChEBI" id="CHEBI:15378"/>
        <dbReference type="ChEBI" id="CHEBI:17388"/>
        <dbReference type="ChEBI" id="CHEBI:57540"/>
        <dbReference type="ChEBI" id="CHEBI:57945"/>
        <dbReference type="ChEBI" id="CHEBI:60039"/>
        <dbReference type="EC" id="1.5.1.2"/>
    </reaction>
</comment>
<reference evidence="12 13" key="1">
    <citation type="submission" date="2015-03" db="EMBL/GenBank/DDBJ databases">
        <authorList>
            <person name="Murphy D."/>
        </authorList>
    </citation>
    <scope>NUCLEOTIDE SEQUENCE [LARGE SCALE GENOMIC DNA]</scope>
    <source>
        <strain evidence="12 13">OL-4</strain>
    </source>
</reference>
<evidence type="ECO:0000313" key="12">
    <source>
        <dbReference type="EMBL" id="CFX57426.1"/>
    </source>
</evidence>
<dbReference type="InterPro" id="IPR029036">
    <property type="entry name" value="P5CR_dimer"/>
</dbReference>
<evidence type="ECO:0000256" key="3">
    <source>
        <dbReference type="ARBA" id="ARBA00022857"/>
    </source>
</evidence>
<dbReference type="AlphaFoldDB" id="A0A0E4C8M2"/>
<comment type="function">
    <text evidence="5 6">Catalyzes the reduction of 1-pyrroline-5-carboxylate (PCA) to L-proline.</text>
</comment>
<dbReference type="Pfam" id="PF14748">
    <property type="entry name" value="P5CR_dimer"/>
    <property type="match status" value="1"/>
</dbReference>
<feature type="domain" description="Pyrroline-5-carboxylate reductase catalytic N-terminal" evidence="10">
    <location>
        <begin position="5"/>
        <end position="98"/>
    </location>
</feature>
<dbReference type="GO" id="GO:0055129">
    <property type="term" value="P:L-proline biosynthetic process"/>
    <property type="evidence" value="ECO:0007669"/>
    <property type="project" value="UniProtKB-UniRule"/>
</dbReference>
<dbReference type="SUPFAM" id="SSF51735">
    <property type="entry name" value="NAD(P)-binding Rossmann-fold domains"/>
    <property type="match status" value="1"/>
</dbReference>
<dbReference type="OrthoDB" id="9805754at2"/>
<evidence type="ECO:0000256" key="8">
    <source>
        <dbReference type="PIRSR" id="PIRSR000193-1"/>
    </source>
</evidence>
<name>A0A0E4C8M2_9FIRM</name>
<evidence type="ECO:0000313" key="13">
    <source>
        <dbReference type="Proteomes" id="UP000045545"/>
    </source>
</evidence>
<sequence length="271" mass="28779">MSFNLGVIGCGKMAYALLKGIHGSSEYRPDFIYVCDPDQDRVDLFSNDYKAVAMPAGDLVGKSQIVILAVKPGQVQEVLNNTAVFWNDQKLLISVAAGIKTVDLEKNLNNQPTRIVRVMPNTPSLVGEGMSAICAGSRTTDDDLNFVRALLNGSGKSIIIDEKYMDAVTAVSGSGPAYVFLLVEALMEAAVNAGLNSNIARQLVLQTFKGSITMLEDSGEHPAILKAQVCSPGGTTIAGVRQLEAGGVRSAIFNAVEAASIRSKELGEKKD</sequence>
<dbReference type="Proteomes" id="UP000045545">
    <property type="component" value="Unassembled WGS sequence"/>
</dbReference>
<gene>
    <name evidence="6" type="primary">proC</name>
    <name evidence="12" type="ORF">1470</name>
</gene>
<dbReference type="Gene3D" id="3.40.50.720">
    <property type="entry name" value="NAD(P)-binding Rossmann-like Domain"/>
    <property type="match status" value="1"/>
</dbReference>
<dbReference type="InterPro" id="IPR028939">
    <property type="entry name" value="P5C_Rdtase_cat_N"/>
</dbReference>
<dbReference type="InterPro" id="IPR008927">
    <property type="entry name" value="6-PGluconate_DH-like_C_sf"/>
</dbReference>
<dbReference type="InterPro" id="IPR000304">
    <property type="entry name" value="Pyrroline-COOH_reductase"/>
</dbReference>
<dbReference type="PANTHER" id="PTHR11645">
    <property type="entry name" value="PYRROLINE-5-CARBOXYLATE REDUCTASE"/>
    <property type="match status" value="1"/>
</dbReference>
<keyword evidence="13" id="KW-1185">Reference proteome</keyword>
<dbReference type="FunFam" id="1.10.3730.10:FF:000001">
    <property type="entry name" value="Pyrroline-5-carboxylate reductase"/>
    <property type="match status" value="1"/>
</dbReference>
<dbReference type="UniPathway" id="UPA00098">
    <property type="reaction ID" value="UER00361"/>
</dbReference>
<keyword evidence="3 6" id="KW-0521">NADP</keyword>
<feature type="binding site" evidence="8">
    <location>
        <begin position="69"/>
        <end position="72"/>
    </location>
    <ligand>
        <name>NADP(+)</name>
        <dbReference type="ChEBI" id="CHEBI:58349"/>
    </ligand>
</feature>
<comment type="subcellular location">
    <subcellularLocation>
        <location evidence="6">Cytoplasm</location>
    </subcellularLocation>
</comment>
<dbReference type="STRING" id="690567.1470"/>
<dbReference type="PROSITE" id="PS00521">
    <property type="entry name" value="P5CR"/>
    <property type="match status" value="1"/>
</dbReference>
<evidence type="ECO:0000256" key="4">
    <source>
        <dbReference type="ARBA" id="ARBA00023002"/>
    </source>
</evidence>
<dbReference type="Pfam" id="PF03807">
    <property type="entry name" value="F420_oxidored"/>
    <property type="match status" value="1"/>
</dbReference>
<feature type="domain" description="Pyrroline-5-carboxylate reductase dimerisation" evidence="11">
    <location>
        <begin position="162"/>
        <end position="266"/>
    </location>
</feature>
<dbReference type="RefSeq" id="WP_046497120.1">
    <property type="nucleotide sequence ID" value="NZ_CGIH01000026.1"/>
</dbReference>
<accession>A0A0E4C8M2</accession>
<keyword evidence="6 9" id="KW-0028">Amino-acid biosynthesis</keyword>
<comment type="catalytic activity">
    <reaction evidence="6 9">
        <text>L-proline + NADP(+) = (S)-1-pyrroline-5-carboxylate + NADPH + 2 H(+)</text>
        <dbReference type="Rhea" id="RHEA:14109"/>
        <dbReference type="ChEBI" id="CHEBI:15378"/>
        <dbReference type="ChEBI" id="CHEBI:17388"/>
        <dbReference type="ChEBI" id="CHEBI:57783"/>
        <dbReference type="ChEBI" id="CHEBI:58349"/>
        <dbReference type="ChEBI" id="CHEBI:60039"/>
        <dbReference type="EC" id="1.5.1.2"/>
    </reaction>
</comment>
<evidence type="ECO:0000259" key="11">
    <source>
        <dbReference type="Pfam" id="PF14748"/>
    </source>
</evidence>
<dbReference type="EC" id="1.5.1.2" evidence="6 7"/>
<keyword evidence="6" id="KW-0963">Cytoplasm</keyword>
<dbReference type="SUPFAM" id="SSF48179">
    <property type="entry name" value="6-phosphogluconate dehydrogenase C-terminal domain-like"/>
    <property type="match status" value="1"/>
</dbReference>
<dbReference type="EMBL" id="CGIH01000026">
    <property type="protein sequence ID" value="CFX57426.1"/>
    <property type="molecule type" value="Genomic_DNA"/>
</dbReference>
<dbReference type="PIRSF" id="PIRSF000193">
    <property type="entry name" value="Pyrrol-5-carb_rd"/>
    <property type="match status" value="1"/>
</dbReference>
<evidence type="ECO:0000256" key="1">
    <source>
        <dbReference type="ARBA" id="ARBA00005525"/>
    </source>
</evidence>
<evidence type="ECO:0000259" key="10">
    <source>
        <dbReference type="Pfam" id="PF03807"/>
    </source>
</evidence>
<dbReference type="GO" id="GO:0005737">
    <property type="term" value="C:cytoplasm"/>
    <property type="evidence" value="ECO:0007669"/>
    <property type="project" value="UniProtKB-SubCell"/>
</dbReference>
<evidence type="ECO:0000256" key="9">
    <source>
        <dbReference type="RuleBase" id="RU003903"/>
    </source>
</evidence>
<dbReference type="PANTHER" id="PTHR11645:SF0">
    <property type="entry name" value="PYRROLINE-5-CARBOXYLATE REDUCTASE 3"/>
    <property type="match status" value="1"/>
</dbReference>